<dbReference type="Gene3D" id="2.130.10.80">
    <property type="entry name" value="Galactose oxidase/kelch, beta-propeller"/>
    <property type="match status" value="1"/>
</dbReference>
<dbReference type="OMA" id="WVDLPSF"/>
<proteinExistence type="predicted"/>
<dbReference type="CDD" id="cd02851">
    <property type="entry name" value="E_set_GO_C"/>
    <property type="match status" value="1"/>
</dbReference>
<gene>
    <name evidence="5" type="primary">LOC115982955</name>
</gene>
<dbReference type="Gene3D" id="2.60.40.10">
    <property type="entry name" value="Immunoglobulins"/>
    <property type="match status" value="1"/>
</dbReference>
<evidence type="ECO:0000259" key="3">
    <source>
        <dbReference type="Pfam" id="PF07250"/>
    </source>
</evidence>
<dbReference type="InterPro" id="IPR009880">
    <property type="entry name" value="Glyoxal_oxidase_N"/>
</dbReference>
<reference evidence="5" key="2">
    <citation type="submission" date="2021-01" db="UniProtKB">
        <authorList>
            <consortium name="EnsemblPlants"/>
        </authorList>
    </citation>
    <scope>IDENTIFICATION</scope>
</reference>
<dbReference type="EMBL" id="LRBV02000003">
    <property type="status" value="NOT_ANNOTATED_CDS"/>
    <property type="molecule type" value="Genomic_DNA"/>
</dbReference>
<keyword evidence="6" id="KW-1185">Reference proteome</keyword>
<dbReference type="GeneID" id="115982955"/>
<evidence type="ECO:0000313" key="5">
    <source>
        <dbReference type="EnsemblPlants" id="QL03p065730:mrna:CDS:1"/>
    </source>
</evidence>
<evidence type="ECO:0008006" key="7">
    <source>
        <dbReference type="Google" id="ProtNLM"/>
    </source>
</evidence>
<feature type="domain" description="Galactose oxidase-like Early set" evidence="4">
    <location>
        <begin position="457"/>
        <end position="563"/>
    </location>
</feature>
<evidence type="ECO:0000256" key="1">
    <source>
        <dbReference type="ARBA" id="ARBA00022729"/>
    </source>
</evidence>
<feature type="signal peptide" evidence="2">
    <location>
        <begin position="1"/>
        <end position="30"/>
    </location>
</feature>
<dbReference type="Pfam" id="PF07250">
    <property type="entry name" value="Glyoxal_oxid_N"/>
    <property type="match status" value="1"/>
</dbReference>
<dbReference type="EnsemblPlants" id="QL03p065730:mrna">
    <property type="protein sequence ID" value="QL03p065730:mrna:CDS:1"/>
    <property type="gene ID" value="QL03p065730"/>
</dbReference>
<evidence type="ECO:0000259" key="4">
    <source>
        <dbReference type="Pfam" id="PF09118"/>
    </source>
</evidence>
<evidence type="ECO:0000313" key="6">
    <source>
        <dbReference type="Proteomes" id="UP000594261"/>
    </source>
</evidence>
<dbReference type="Pfam" id="PF09118">
    <property type="entry name" value="GO-like_E_set"/>
    <property type="match status" value="1"/>
</dbReference>
<dbReference type="AlphaFoldDB" id="A0A7N2R1X7"/>
<dbReference type="PANTHER" id="PTHR32208:SF57">
    <property type="entry name" value="F14L17.20 PROTEIN"/>
    <property type="match status" value="1"/>
</dbReference>
<dbReference type="InterPro" id="IPR011043">
    <property type="entry name" value="Gal_Oxase/kelch_b-propeller"/>
</dbReference>
<dbReference type="SUPFAM" id="SSF81296">
    <property type="entry name" value="E set domains"/>
    <property type="match status" value="1"/>
</dbReference>
<dbReference type="Gramene" id="QL03p065730:mrna">
    <property type="protein sequence ID" value="QL03p065730:mrna:CDS:1"/>
    <property type="gene ID" value="QL03p065730"/>
</dbReference>
<dbReference type="InterPro" id="IPR013783">
    <property type="entry name" value="Ig-like_fold"/>
</dbReference>
<dbReference type="Proteomes" id="UP000594261">
    <property type="component" value="Chromosome 3"/>
</dbReference>
<reference evidence="5 6" key="1">
    <citation type="journal article" date="2016" name="G3 (Bethesda)">
        <title>First Draft Assembly and Annotation of the Genome of a California Endemic Oak Quercus lobata Nee (Fagaceae).</title>
        <authorList>
            <person name="Sork V.L."/>
            <person name="Fitz-Gibbon S.T."/>
            <person name="Puiu D."/>
            <person name="Crepeau M."/>
            <person name="Gugger P.F."/>
            <person name="Sherman R."/>
            <person name="Stevens K."/>
            <person name="Langley C.H."/>
            <person name="Pellegrini M."/>
            <person name="Salzberg S.L."/>
        </authorList>
    </citation>
    <scope>NUCLEOTIDE SEQUENCE [LARGE SCALE GENOMIC DNA]</scope>
    <source>
        <strain evidence="5 6">cv. SW786</strain>
    </source>
</reference>
<dbReference type="InterPro" id="IPR015202">
    <property type="entry name" value="GO-like_E_set"/>
</dbReference>
<feature type="domain" description="Glyoxal oxidase N-terminal" evidence="3">
    <location>
        <begin position="60"/>
        <end position="448"/>
    </location>
</feature>
<dbReference type="InterPro" id="IPR037293">
    <property type="entry name" value="Gal_Oxidase_central_sf"/>
</dbReference>
<dbReference type="RefSeq" id="XP_030961581.1">
    <property type="nucleotide sequence ID" value="XM_031105721.1"/>
</dbReference>
<dbReference type="SUPFAM" id="SSF50965">
    <property type="entry name" value="Galactose oxidase, central domain"/>
    <property type="match status" value="1"/>
</dbReference>
<evidence type="ECO:0000256" key="2">
    <source>
        <dbReference type="SAM" id="SignalP"/>
    </source>
</evidence>
<dbReference type="PANTHER" id="PTHR32208">
    <property type="entry name" value="SECRETED PROTEIN-RELATED"/>
    <property type="match status" value="1"/>
</dbReference>
<feature type="chain" id="PRO_5029719871" description="Galactose oxidase" evidence="2">
    <location>
        <begin position="31"/>
        <end position="564"/>
    </location>
</feature>
<protein>
    <recommendedName>
        <fullName evidence="7">Galactose oxidase</fullName>
    </recommendedName>
</protein>
<keyword evidence="1 2" id="KW-0732">Signal</keyword>
<accession>A0A7N2R1X7</accession>
<name>A0A7N2R1X7_QUELO</name>
<dbReference type="KEGG" id="qlo:115982955"/>
<organism evidence="5 6">
    <name type="scientific">Quercus lobata</name>
    <name type="common">Valley oak</name>
    <dbReference type="NCBI Taxonomy" id="97700"/>
    <lineage>
        <taxon>Eukaryota</taxon>
        <taxon>Viridiplantae</taxon>
        <taxon>Streptophyta</taxon>
        <taxon>Embryophyta</taxon>
        <taxon>Tracheophyta</taxon>
        <taxon>Spermatophyta</taxon>
        <taxon>Magnoliopsida</taxon>
        <taxon>eudicotyledons</taxon>
        <taxon>Gunneridae</taxon>
        <taxon>Pentapetalae</taxon>
        <taxon>rosids</taxon>
        <taxon>fabids</taxon>
        <taxon>Fagales</taxon>
        <taxon>Fagaceae</taxon>
        <taxon>Quercus</taxon>
    </lineage>
</organism>
<dbReference type="InParanoid" id="A0A7N2R1X7"/>
<dbReference type="OrthoDB" id="2019572at2759"/>
<dbReference type="InterPro" id="IPR014756">
    <property type="entry name" value="Ig_E-set"/>
</dbReference>
<sequence>MASKNPSFFFLLLSLTLALWSLIFPASSSSSYYYYSLKDVASDDEGDWALLQSSIGISAMHMQLLKNNMVVIFDRMDMGPSNLSLPNNACIQKPSQPPDCTAHSIVYDVASNTVRPLLVQTDTWCSSGSLIPNGTLVQTGGYHEGDRVVRTFTPCDDSSCDWTQLSVPLGERRWYASNQLLPDGRVIIVGGRRAYTYEFFPKTDTASLTFYMSFLKETCDGYGNENNLYPFLHLLPDGNLYVFANERSILFDYNRNRVLKEFPVIPGEFKRNYPSTGSSVLLPLRLNGDVLPEAEVMICGGAPYGAFNNSNYKRVFVPASNTCGRMKLTDPYPKWVMEVMPMPRVMSDMVLLPNGEVLIINGAMNGTAGWEDGTNPVFNPVLYKYYLLDPARRFVVLNPSKIPRMYHSTAILLPDGRVLVGGSNPHEKYNFTSYYPTDLSLEAYSPYYLKPRVSAMRPSILSVETSDGTVLYKQVFAVTFQLNQYNPGSQILVSLVTPSFTTHSYSMNQRLMFLEVIEVQQLSTYDYKVTARGPPTATVAPPGYYMLFVVHAGIPSQAVWVKVV</sequence>